<dbReference type="Pfam" id="PF00356">
    <property type="entry name" value="LacI"/>
    <property type="match status" value="1"/>
</dbReference>
<dbReference type="PROSITE" id="PS50932">
    <property type="entry name" value="HTH_LACI_2"/>
    <property type="match status" value="1"/>
</dbReference>
<dbReference type="Proteomes" id="UP000823863">
    <property type="component" value="Unassembled WGS sequence"/>
</dbReference>
<accession>A0A9D2PTT7</accession>
<protein>
    <submittedName>
        <fullName evidence="5">LacI family transcriptional regulator</fullName>
    </submittedName>
</protein>
<dbReference type="AlphaFoldDB" id="A0A9D2PTT7"/>
<dbReference type="InterPro" id="IPR010982">
    <property type="entry name" value="Lambda_DNA-bd_dom_sf"/>
</dbReference>
<dbReference type="GO" id="GO:0003700">
    <property type="term" value="F:DNA-binding transcription factor activity"/>
    <property type="evidence" value="ECO:0007669"/>
    <property type="project" value="TreeGrafter"/>
</dbReference>
<evidence type="ECO:0000313" key="6">
    <source>
        <dbReference type="Proteomes" id="UP000823863"/>
    </source>
</evidence>
<evidence type="ECO:0000259" key="4">
    <source>
        <dbReference type="PROSITE" id="PS50932"/>
    </source>
</evidence>
<dbReference type="Gene3D" id="3.40.50.2300">
    <property type="match status" value="2"/>
</dbReference>
<dbReference type="InterPro" id="IPR046335">
    <property type="entry name" value="LacI/GalR-like_sensor"/>
</dbReference>
<dbReference type="SUPFAM" id="SSF47413">
    <property type="entry name" value="lambda repressor-like DNA-binding domains"/>
    <property type="match status" value="1"/>
</dbReference>
<dbReference type="PROSITE" id="PS00356">
    <property type="entry name" value="HTH_LACI_1"/>
    <property type="match status" value="1"/>
</dbReference>
<evidence type="ECO:0000313" key="5">
    <source>
        <dbReference type="EMBL" id="HJC67117.1"/>
    </source>
</evidence>
<dbReference type="EMBL" id="DWWB01000055">
    <property type="protein sequence ID" value="HJC67117.1"/>
    <property type="molecule type" value="Genomic_DNA"/>
</dbReference>
<evidence type="ECO:0000256" key="3">
    <source>
        <dbReference type="ARBA" id="ARBA00023163"/>
    </source>
</evidence>
<dbReference type="InterPro" id="IPR028082">
    <property type="entry name" value="Peripla_BP_I"/>
</dbReference>
<dbReference type="PANTHER" id="PTHR30146">
    <property type="entry name" value="LACI-RELATED TRANSCRIPTIONAL REPRESSOR"/>
    <property type="match status" value="1"/>
</dbReference>
<reference evidence="5" key="2">
    <citation type="submission" date="2021-04" db="EMBL/GenBank/DDBJ databases">
        <authorList>
            <person name="Gilroy R."/>
        </authorList>
    </citation>
    <scope>NUCLEOTIDE SEQUENCE</scope>
    <source>
        <strain evidence="5">CHK198-12963</strain>
    </source>
</reference>
<keyword evidence="1" id="KW-0805">Transcription regulation</keyword>
<dbReference type="SMART" id="SM00354">
    <property type="entry name" value="HTH_LACI"/>
    <property type="match status" value="1"/>
</dbReference>
<proteinExistence type="predicted"/>
<dbReference type="SUPFAM" id="SSF53822">
    <property type="entry name" value="Periplasmic binding protein-like I"/>
    <property type="match status" value="1"/>
</dbReference>
<evidence type="ECO:0000256" key="2">
    <source>
        <dbReference type="ARBA" id="ARBA00023125"/>
    </source>
</evidence>
<organism evidence="5 6">
    <name type="scientific">Candidatus Enterocloster excrementigallinarum</name>
    <dbReference type="NCBI Taxonomy" id="2838558"/>
    <lineage>
        <taxon>Bacteria</taxon>
        <taxon>Bacillati</taxon>
        <taxon>Bacillota</taxon>
        <taxon>Clostridia</taxon>
        <taxon>Lachnospirales</taxon>
        <taxon>Lachnospiraceae</taxon>
        <taxon>Enterocloster</taxon>
    </lineage>
</organism>
<dbReference type="PANTHER" id="PTHR30146:SF149">
    <property type="entry name" value="HTH-TYPE TRANSCRIPTIONAL REGULATOR EBGR"/>
    <property type="match status" value="1"/>
</dbReference>
<feature type="domain" description="HTH lacI-type" evidence="4">
    <location>
        <begin position="2"/>
        <end position="58"/>
    </location>
</feature>
<comment type="caution">
    <text evidence="5">The sequence shown here is derived from an EMBL/GenBank/DDBJ whole genome shotgun (WGS) entry which is preliminary data.</text>
</comment>
<dbReference type="Gene3D" id="1.10.260.40">
    <property type="entry name" value="lambda repressor-like DNA-binding domains"/>
    <property type="match status" value="1"/>
</dbReference>
<name>A0A9D2PTT7_9FIRM</name>
<dbReference type="Pfam" id="PF13377">
    <property type="entry name" value="Peripla_BP_3"/>
    <property type="match status" value="1"/>
</dbReference>
<evidence type="ECO:0000256" key="1">
    <source>
        <dbReference type="ARBA" id="ARBA00023015"/>
    </source>
</evidence>
<reference evidence="5" key="1">
    <citation type="journal article" date="2021" name="PeerJ">
        <title>Extensive microbial diversity within the chicken gut microbiome revealed by metagenomics and culture.</title>
        <authorList>
            <person name="Gilroy R."/>
            <person name="Ravi A."/>
            <person name="Getino M."/>
            <person name="Pursley I."/>
            <person name="Horton D.L."/>
            <person name="Alikhan N.F."/>
            <person name="Baker D."/>
            <person name="Gharbi K."/>
            <person name="Hall N."/>
            <person name="Watson M."/>
            <person name="Adriaenssens E.M."/>
            <person name="Foster-Nyarko E."/>
            <person name="Jarju S."/>
            <person name="Secka A."/>
            <person name="Antonio M."/>
            <person name="Oren A."/>
            <person name="Chaudhuri R.R."/>
            <person name="La Ragione R."/>
            <person name="Hildebrand F."/>
            <person name="Pallen M.J."/>
        </authorList>
    </citation>
    <scope>NUCLEOTIDE SEQUENCE</scope>
    <source>
        <strain evidence="5">CHK198-12963</strain>
    </source>
</reference>
<dbReference type="CDD" id="cd01392">
    <property type="entry name" value="HTH_LacI"/>
    <property type="match status" value="1"/>
</dbReference>
<keyword evidence="3" id="KW-0804">Transcription</keyword>
<sequence length="334" mass="37797">MATLVDIAREAGVSKATVSRALREDPALSITAETRERIFEAARKLDYKIKEEKKKSRELSIAVIHKKDHFDTKWNNSFYFSMRYGIETYCLENRIRSLFLPLHYLDQTPKDTDGVIIMGNFSMENQKWIRSHFGESMPMVLVARESYCPRGMDWITYDEVACVRLAMDALAESGRSRILYIGGINLEGPDEKTHKIAYFKEYIREHPQMECAGILEGEHGTESGYRMTNRWLDQGGKADGILASNDPIAFGVLRALAEREIRVPEEISVAGINGDSPGENTVPPLTTVDVHTKEMGEEAVRCLLERIKGKRSFAKKVSCSPTLLPRKSVQSTEK</sequence>
<dbReference type="InterPro" id="IPR000843">
    <property type="entry name" value="HTH_LacI"/>
</dbReference>
<keyword evidence="2" id="KW-0238">DNA-binding</keyword>
<dbReference type="GO" id="GO:0000976">
    <property type="term" value="F:transcription cis-regulatory region binding"/>
    <property type="evidence" value="ECO:0007669"/>
    <property type="project" value="TreeGrafter"/>
</dbReference>
<gene>
    <name evidence="5" type="ORF">H9931_10450</name>
</gene>